<dbReference type="Proteomes" id="UP000265618">
    <property type="component" value="Unassembled WGS sequence"/>
</dbReference>
<reference evidence="1 2" key="1">
    <citation type="journal article" date="2018" name="PLoS ONE">
        <title>The draft genome of Kipferlia bialata reveals reductive genome evolution in fornicate parasites.</title>
        <authorList>
            <person name="Tanifuji G."/>
            <person name="Takabayashi S."/>
            <person name="Kume K."/>
            <person name="Takagi M."/>
            <person name="Nakayama T."/>
            <person name="Kamikawa R."/>
            <person name="Inagaki Y."/>
            <person name="Hashimoto T."/>
        </authorList>
    </citation>
    <scope>NUCLEOTIDE SEQUENCE [LARGE SCALE GENOMIC DNA]</scope>
    <source>
        <strain evidence="1">NY0173</strain>
    </source>
</reference>
<gene>
    <name evidence="1" type="ORF">KIPB_000826</name>
</gene>
<dbReference type="AlphaFoldDB" id="A0A9K3GF03"/>
<keyword evidence="2" id="KW-1185">Reference proteome</keyword>
<organism evidence="1 2">
    <name type="scientific">Kipferlia bialata</name>
    <dbReference type="NCBI Taxonomy" id="797122"/>
    <lineage>
        <taxon>Eukaryota</taxon>
        <taxon>Metamonada</taxon>
        <taxon>Carpediemonas-like organisms</taxon>
        <taxon>Kipferlia</taxon>
    </lineage>
</organism>
<protein>
    <submittedName>
        <fullName evidence="1">Uncharacterized protein</fullName>
    </submittedName>
</protein>
<evidence type="ECO:0000313" key="2">
    <source>
        <dbReference type="Proteomes" id="UP000265618"/>
    </source>
</evidence>
<sequence length="100" mass="11553">MVEDARLDDTLERGVALNGRFRVDSKILNYLKFRTIELEYLSEEFWEALDRGSVELSKCPELRGTDLGWQMRYAHCVPFLEKAFAASFPRSSSESTITEI</sequence>
<accession>A0A9K3GF03</accession>
<comment type="caution">
    <text evidence="1">The sequence shown here is derived from an EMBL/GenBank/DDBJ whole genome shotgun (WGS) entry which is preliminary data.</text>
</comment>
<dbReference type="EMBL" id="BDIP01000102">
    <property type="protein sequence ID" value="GIQ80085.1"/>
    <property type="molecule type" value="Genomic_DNA"/>
</dbReference>
<name>A0A9K3GF03_9EUKA</name>
<proteinExistence type="predicted"/>
<evidence type="ECO:0000313" key="1">
    <source>
        <dbReference type="EMBL" id="GIQ80085.1"/>
    </source>
</evidence>